<reference evidence="2" key="1">
    <citation type="submission" date="2018-05" db="EMBL/GenBank/DDBJ databases">
        <authorList>
            <person name="Lanie J.A."/>
            <person name="Ng W.-L."/>
            <person name="Kazmierczak K.M."/>
            <person name="Andrzejewski T.M."/>
            <person name="Davidsen T.M."/>
            <person name="Wayne K.J."/>
            <person name="Tettelin H."/>
            <person name="Glass J.I."/>
            <person name="Rusch D."/>
            <person name="Podicherti R."/>
            <person name="Tsui H.-C.T."/>
            <person name="Winkler M.E."/>
        </authorList>
    </citation>
    <scope>NUCLEOTIDE SEQUENCE</scope>
</reference>
<dbReference type="GO" id="GO:0018845">
    <property type="term" value="F:2-hydroxychromene-2-carboxylate isomerase activity"/>
    <property type="evidence" value="ECO:0007669"/>
    <property type="project" value="InterPro"/>
</dbReference>
<dbReference type="GO" id="GO:0006749">
    <property type="term" value="P:glutathione metabolic process"/>
    <property type="evidence" value="ECO:0007669"/>
    <property type="project" value="TreeGrafter"/>
</dbReference>
<dbReference type="InterPro" id="IPR014440">
    <property type="entry name" value="HCCAis_GSTk"/>
</dbReference>
<dbReference type="PANTHER" id="PTHR42943">
    <property type="entry name" value="GLUTATHIONE S-TRANSFERASE KAPPA"/>
    <property type="match status" value="1"/>
</dbReference>
<dbReference type="InterPro" id="IPR001853">
    <property type="entry name" value="DSBA-like_thioredoxin_dom"/>
</dbReference>
<gene>
    <name evidence="2" type="ORF">METZ01_LOCUS80056</name>
</gene>
<dbReference type="InterPro" id="IPR051924">
    <property type="entry name" value="GST_Kappa/NadH"/>
</dbReference>
<dbReference type="GO" id="GO:0005777">
    <property type="term" value="C:peroxisome"/>
    <property type="evidence" value="ECO:0007669"/>
    <property type="project" value="TreeGrafter"/>
</dbReference>
<sequence length="222" mass="25595">MLYGKESTEQSMIRSADWYFDFISPFSYLQFKSFQRLPDSLEVRLVPVLFAGLLNHWGQKGPAEIPAKRIEMYRYCHWYGERFGIPFRTPPAHPFNPLKVLRLAIALDANHRVVEQIFDYIWGEGNVIHTEEGFNSLASRMKIKDVDVLISSNKVKNALRHNTERAVAAGVYGVPTFAVDSELFWGFDRTDMLLEYLNNPAMMQVSEMQRLTQVPKAAERSS</sequence>
<dbReference type="GO" id="GO:0005739">
    <property type="term" value="C:mitochondrion"/>
    <property type="evidence" value="ECO:0007669"/>
    <property type="project" value="TreeGrafter"/>
</dbReference>
<dbReference type="InterPro" id="IPR044087">
    <property type="entry name" value="NahD-like"/>
</dbReference>
<feature type="domain" description="DSBA-like thioredoxin" evidence="1">
    <location>
        <begin position="17"/>
        <end position="197"/>
    </location>
</feature>
<protein>
    <recommendedName>
        <fullName evidence="1">DSBA-like thioredoxin domain-containing protein</fullName>
    </recommendedName>
</protein>
<dbReference type="InterPro" id="IPR036249">
    <property type="entry name" value="Thioredoxin-like_sf"/>
</dbReference>
<evidence type="ECO:0000313" key="2">
    <source>
        <dbReference type="EMBL" id="SVA27202.1"/>
    </source>
</evidence>
<proteinExistence type="predicted"/>
<organism evidence="2">
    <name type="scientific">marine metagenome</name>
    <dbReference type="NCBI Taxonomy" id="408172"/>
    <lineage>
        <taxon>unclassified sequences</taxon>
        <taxon>metagenomes</taxon>
        <taxon>ecological metagenomes</taxon>
    </lineage>
</organism>
<dbReference type="GO" id="GO:1901170">
    <property type="term" value="P:naphthalene catabolic process"/>
    <property type="evidence" value="ECO:0007669"/>
    <property type="project" value="InterPro"/>
</dbReference>
<evidence type="ECO:0000259" key="1">
    <source>
        <dbReference type="Pfam" id="PF01323"/>
    </source>
</evidence>
<dbReference type="Pfam" id="PF01323">
    <property type="entry name" value="DSBA"/>
    <property type="match status" value="1"/>
</dbReference>
<accession>A0A381UG66</accession>
<dbReference type="GO" id="GO:0004602">
    <property type="term" value="F:glutathione peroxidase activity"/>
    <property type="evidence" value="ECO:0007669"/>
    <property type="project" value="TreeGrafter"/>
</dbReference>
<dbReference type="PANTHER" id="PTHR42943:SF2">
    <property type="entry name" value="GLUTATHIONE S-TRANSFERASE KAPPA 1"/>
    <property type="match status" value="1"/>
</dbReference>
<name>A0A381UG66_9ZZZZ</name>
<dbReference type="PIRSF" id="PIRSF006386">
    <property type="entry name" value="HCCAis_GSTk"/>
    <property type="match status" value="1"/>
</dbReference>
<dbReference type="SUPFAM" id="SSF52833">
    <property type="entry name" value="Thioredoxin-like"/>
    <property type="match status" value="1"/>
</dbReference>
<dbReference type="CDD" id="cd03022">
    <property type="entry name" value="DsbA_HCCA_Iso"/>
    <property type="match status" value="1"/>
</dbReference>
<dbReference type="Gene3D" id="3.40.30.10">
    <property type="entry name" value="Glutaredoxin"/>
    <property type="match status" value="1"/>
</dbReference>
<dbReference type="AlphaFoldDB" id="A0A381UG66"/>
<dbReference type="GO" id="GO:0004364">
    <property type="term" value="F:glutathione transferase activity"/>
    <property type="evidence" value="ECO:0007669"/>
    <property type="project" value="TreeGrafter"/>
</dbReference>
<dbReference type="EMBL" id="UINC01006384">
    <property type="protein sequence ID" value="SVA27202.1"/>
    <property type="molecule type" value="Genomic_DNA"/>
</dbReference>